<evidence type="ECO:0000256" key="6">
    <source>
        <dbReference type="ARBA" id="ARBA00023034"/>
    </source>
</evidence>
<sequence length="412" mass="48946">MAPRMSAAIRQQIGWFIVMATAAIFVIFYMSMYQIERDRWSRLMREIPSSTDDLISHVKGHVSDEILLKLHTWAKKVEGRVPDVDPWEAEQSKRKEYIRKVCYEVRAASEVKKPSPQDMLKYMVLDNVDNVIFCPSLEDSKATDWQHVLLEYAERALRLEMYARGSDEWDQIADEYERADRLESELVEEGMVREDYRNKFREVMNAKSVQEVLGSYYIKANTKVLLVEHPFERLLSFYLETIRDQVGKTGEKLSKKILGIRHGHDSDKKSKKKMQVSFPQFMHYLLYRVAYDPHLKALYYICHPCDIQYDYIIKMETFHEDITNINARIRSSHEKEFAEDPEALPLPERKQLPYFNLTDEAWVQAMLYSKYSKIRSDQLLQAFDLFSIDIFLFNYSWPFEKLSLTKDKHRHR</sequence>
<comment type="similarity">
    <text evidence="2 9">Belongs to the sulfotransferase 2 family.</text>
</comment>
<dbReference type="GO" id="GO:0016051">
    <property type="term" value="P:carbohydrate biosynthetic process"/>
    <property type="evidence" value="ECO:0007669"/>
    <property type="project" value="InterPro"/>
</dbReference>
<dbReference type="GO" id="GO:0008146">
    <property type="term" value="F:sulfotransferase activity"/>
    <property type="evidence" value="ECO:0007669"/>
    <property type="project" value="InterPro"/>
</dbReference>
<keyword evidence="6 9" id="KW-0333">Golgi apparatus</keyword>
<keyword evidence="3 9" id="KW-0808">Transferase</keyword>
<dbReference type="GO" id="GO:0000139">
    <property type="term" value="C:Golgi membrane"/>
    <property type="evidence" value="ECO:0007669"/>
    <property type="project" value="UniProtKB-SubCell"/>
</dbReference>
<keyword evidence="9" id="KW-0119">Carbohydrate metabolism</keyword>
<keyword evidence="7 9" id="KW-0472">Membrane</keyword>
<keyword evidence="4 9" id="KW-0812">Transmembrane</keyword>
<dbReference type="AlphaFoldDB" id="A0AAD9KCB6"/>
<evidence type="ECO:0000256" key="5">
    <source>
        <dbReference type="ARBA" id="ARBA00022989"/>
    </source>
</evidence>
<name>A0AAD9KCB6_9ANNE</name>
<evidence type="ECO:0000256" key="8">
    <source>
        <dbReference type="ARBA" id="ARBA00023180"/>
    </source>
</evidence>
<gene>
    <name evidence="10" type="ORF">LSH36_15g20062</name>
</gene>
<dbReference type="PANTHER" id="PTHR12137">
    <property type="entry name" value="CARBOHYDRATE SULFOTRANSFERASE"/>
    <property type="match status" value="1"/>
</dbReference>
<evidence type="ECO:0000256" key="9">
    <source>
        <dbReference type="RuleBase" id="RU364020"/>
    </source>
</evidence>
<evidence type="ECO:0000256" key="1">
    <source>
        <dbReference type="ARBA" id="ARBA00004323"/>
    </source>
</evidence>
<keyword evidence="5 9" id="KW-1133">Transmembrane helix</keyword>
<proteinExistence type="inferred from homology"/>
<dbReference type="EC" id="2.8.2.-" evidence="9"/>
<dbReference type="EMBL" id="JAODUP010000015">
    <property type="protein sequence ID" value="KAK2168706.1"/>
    <property type="molecule type" value="Genomic_DNA"/>
</dbReference>
<evidence type="ECO:0000313" key="11">
    <source>
        <dbReference type="Proteomes" id="UP001208570"/>
    </source>
</evidence>
<dbReference type="PANTHER" id="PTHR12137:SF54">
    <property type="entry name" value="CARBOHYDRATE SULFOTRANSFERASE"/>
    <property type="match status" value="1"/>
</dbReference>
<evidence type="ECO:0000256" key="4">
    <source>
        <dbReference type="ARBA" id="ARBA00022692"/>
    </source>
</evidence>
<dbReference type="Proteomes" id="UP001208570">
    <property type="component" value="Unassembled WGS sequence"/>
</dbReference>
<accession>A0AAD9KCB6</accession>
<organism evidence="10 11">
    <name type="scientific">Paralvinella palmiformis</name>
    <dbReference type="NCBI Taxonomy" id="53620"/>
    <lineage>
        <taxon>Eukaryota</taxon>
        <taxon>Metazoa</taxon>
        <taxon>Spiralia</taxon>
        <taxon>Lophotrochozoa</taxon>
        <taxon>Annelida</taxon>
        <taxon>Polychaeta</taxon>
        <taxon>Sedentaria</taxon>
        <taxon>Canalipalpata</taxon>
        <taxon>Terebellida</taxon>
        <taxon>Terebelliformia</taxon>
        <taxon>Alvinellidae</taxon>
        <taxon>Paralvinella</taxon>
    </lineage>
</organism>
<dbReference type="InterPro" id="IPR005331">
    <property type="entry name" value="Sulfotransferase"/>
</dbReference>
<evidence type="ECO:0000256" key="3">
    <source>
        <dbReference type="ARBA" id="ARBA00022679"/>
    </source>
</evidence>
<keyword evidence="8 9" id="KW-0325">Glycoprotein</keyword>
<evidence type="ECO:0000313" key="10">
    <source>
        <dbReference type="EMBL" id="KAK2168706.1"/>
    </source>
</evidence>
<evidence type="ECO:0000256" key="2">
    <source>
        <dbReference type="ARBA" id="ARBA00006339"/>
    </source>
</evidence>
<protein>
    <recommendedName>
        <fullName evidence="9">Carbohydrate sulfotransferase</fullName>
        <ecNumber evidence="9">2.8.2.-</ecNumber>
    </recommendedName>
</protein>
<feature type="transmembrane region" description="Helical" evidence="9">
    <location>
        <begin position="12"/>
        <end position="35"/>
    </location>
</feature>
<reference evidence="10" key="1">
    <citation type="journal article" date="2023" name="Mol. Biol. Evol.">
        <title>Third-Generation Sequencing Reveals the Adaptive Role of the Epigenome in Three Deep-Sea Polychaetes.</title>
        <authorList>
            <person name="Perez M."/>
            <person name="Aroh O."/>
            <person name="Sun Y."/>
            <person name="Lan Y."/>
            <person name="Juniper S.K."/>
            <person name="Young C.R."/>
            <person name="Angers B."/>
            <person name="Qian P.Y."/>
        </authorList>
    </citation>
    <scope>NUCLEOTIDE SEQUENCE</scope>
    <source>
        <strain evidence="10">P08H-3</strain>
    </source>
</reference>
<comment type="subcellular location">
    <subcellularLocation>
        <location evidence="1 9">Golgi apparatus membrane</location>
        <topology evidence="1 9">Single-pass type II membrane protein</topology>
    </subcellularLocation>
</comment>
<dbReference type="Pfam" id="PF03567">
    <property type="entry name" value="Sulfotransfer_2"/>
    <property type="match status" value="1"/>
</dbReference>
<dbReference type="InterPro" id="IPR018011">
    <property type="entry name" value="Carb_sulfotrans_8-10"/>
</dbReference>
<keyword evidence="9" id="KW-0735">Signal-anchor</keyword>
<keyword evidence="11" id="KW-1185">Reference proteome</keyword>
<comment type="caution">
    <text evidence="10">The sequence shown here is derived from an EMBL/GenBank/DDBJ whole genome shotgun (WGS) entry which is preliminary data.</text>
</comment>
<evidence type="ECO:0000256" key="7">
    <source>
        <dbReference type="ARBA" id="ARBA00023136"/>
    </source>
</evidence>